<evidence type="ECO:0000256" key="1">
    <source>
        <dbReference type="SAM" id="Phobius"/>
    </source>
</evidence>
<organism evidence="2">
    <name type="scientific">viral metagenome</name>
    <dbReference type="NCBI Taxonomy" id="1070528"/>
    <lineage>
        <taxon>unclassified sequences</taxon>
        <taxon>metagenomes</taxon>
        <taxon>organismal metagenomes</taxon>
    </lineage>
</organism>
<keyword evidence="1" id="KW-1133">Transmembrane helix</keyword>
<feature type="transmembrane region" description="Helical" evidence="1">
    <location>
        <begin position="12"/>
        <end position="35"/>
    </location>
</feature>
<keyword evidence="1" id="KW-0812">Transmembrane</keyword>
<proteinExistence type="predicted"/>
<name>A0A6C0EXI5_9ZZZZ</name>
<dbReference type="AlphaFoldDB" id="A0A6C0EXI5"/>
<accession>A0A6C0EXI5</accession>
<reference evidence="2" key="1">
    <citation type="journal article" date="2020" name="Nature">
        <title>Giant virus diversity and host interactions through global metagenomics.</title>
        <authorList>
            <person name="Schulz F."/>
            <person name="Roux S."/>
            <person name="Paez-Espino D."/>
            <person name="Jungbluth S."/>
            <person name="Walsh D.A."/>
            <person name="Denef V.J."/>
            <person name="McMahon K.D."/>
            <person name="Konstantinidis K.T."/>
            <person name="Eloe-Fadrosh E.A."/>
            <person name="Kyrpides N.C."/>
            <person name="Woyke T."/>
        </authorList>
    </citation>
    <scope>NUCLEOTIDE SEQUENCE</scope>
    <source>
        <strain evidence="2">GVMAG-M-3300009161-52</strain>
    </source>
</reference>
<evidence type="ECO:0000313" key="2">
    <source>
        <dbReference type="EMBL" id="QHT33817.1"/>
    </source>
</evidence>
<sequence>MILDDYDDFNFMVVIMFLFFMLILFISMIVINVNYRAKLNPRVTSSQNAQTTLPQCTLKNSYDQC</sequence>
<dbReference type="EMBL" id="MN738979">
    <property type="protein sequence ID" value="QHT33817.1"/>
    <property type="molecule type" value="Genomic_DNA"/>
</dbReference>
<keyword evidence="1" id="KW-0472">Membrane</keyword>
<protein>
    <submittedName>
        <fullName evidence="2">Uncharacterized protein</fullName>
    </submittedName>
</protein>